<dbReference type="PANTHER" id="PTHR43390">
    <property type="entry name" value="SIGNAL PEPTIDASE I"/>
    <property type="match status" value="1"/>
</dbReference>
<keyword evidence="4" id="KW-1133">Transmembrane helix</keyword>
<dbReference type="PANTHER" id="PTHR43390:SF1">
    <property type="entry name" value="CHLOROPLAST PROCESSING PEPTIDASE"/>
    <property type="match status" value="1"/>
</dbReference>
<feature type="active site" evidence="3">
    <location>
        <position position="64"/>
    </location>
</feature>
<dbReference type="PRINTS" id="PR00727">
    <property type="entry name" value="LEADERPTASE"/>
</dbReference>
<dbReference type="OrthoDB" id="9802919at2"/>
<dbReference type="GO" id="GO:0006465">
    <property type="term" value="P:signal peptide processing"/>
    <property type="evidence" value="ECO:0007669"/>
    <property type="project" value="InterPro"/>
</dbReference>
<dbReference type="EMBL" id="FRAR01000026">
    <property type="protein sequence ID" value="SHK84703.1"/>
    <property type="molecule type" value="Genomic_DNA"/>
</dbReference>
<evidence type="ECO:0000256" key="2">
    <source>
        <dbReference type="ARBA" id="ARBA00009370"/>
    </source>
</evidence>
<dbReference type="STRING" id="1121421.SAMN02745123_03341"/>
<reference evidence="7" key="1">
    <citation type="submission" date="2016-11" db="EMBL/GenBank/DDBJ databases">
        <authorList>
            <person name="Varghese N."/>
            <person name="Submissions S."/>
        </authorList>
    </citation>
    <scope>NUCLEOTIDE SEQUENCE [LARGE SCALE GENOMIC DNA]</scope>
    <source>
        <strain evidence="7">DSM 10349</strain>
    </source>
</reference>
<evidence type="ECO:0000313" key="7">
    <source>
        <dbReference type="Proteomes" id="UP000183997"/>
    </source>
</evidence>
<protein>
    <recommendedName>
        <fullName evidence="4">Signal peptidase I</fullName>
        <ecNumber evidence="4">3.4.21.89</ecNumber>
    </recommendedName>
</protein>
<comment type="similarity">
    <text evidence="2 4">Belongs to the peptidase S26 family.</text>
</comment>
<feature type="domain" description="Peptidase S26" evidence="5">
    <location>
        <begin position="35"/>
        <end position="179"/>
    </location>
</feature>
<dbReference type="NCBIfam" id="TIGR02227">
    <property type="entry name" value="sigpep_I_bact"/>
    <property type="match status" value="1"/>
</dbReference>
<feature type="active site" evidence="3">
    <location>
        <position position="103"/>
    </location>
</feature>
<comment type="subcellular location">
    <subcellularLocation>
        <location evidence="1">Cell membrane</location>
        <topology evidence="1">Single-pass type II membrane protein</topology>
    </subcellularLocation>
    <subcellularLocation>
        <location evidence="4">Membrane</location>
        <topology evidence="4">Single-pass type II membrane protein</topology>
    </subcellularLocation>
</comment>
<dbReference type="InterPro" id="IPR036286">
    <property type="entry name" value="LexA/Signal_pep-like_sf"/>
</dbReference>
<keyword evidence="4" id="KW-0378">Hydrolase</keyword>
<evidence type="ECO:0000256" key="1">
    <source>
        <dbReference type="ARBA" id="ARBA00004401"/>
    </source>
</evidence>
<dbReference type="GO" id="GO:0004252">
    <property type="term" value="F:serine-type endopeptidase activity"/>
    <property type="evidence" value="ECO:0007669"/>
    <property type="project" value="InterPro"/>
</dbReference>
<sequence>MQMAMRSKVYNGAELPEDVLKKRFHQLRRKKEWYRLIRSLVATALTVFFLFGVFCGVGIIRGQSMIPSFQDGDLVLFWRLSKDYARNDVIFFERETWQCELIKRIVAVPGDTVDADSEGRLMVNAEVLKDTHTKPGIGYPLTLLENEYFVLGDNREAAMDSRNFGPVDKRDIDGKVILVLRTQVN</sequence>
<name>A0A1M6VT47_9FIRM</name>
<dbReference type="SUPFAM" id="SSF51306">
    <property type="entry name" value="LexA/Signal peptidase"/>
    <property type="match status" value="1"/>
</dbReference>
<dbReference type="Pfam" id="PF10502">
    <property type="entry name" value="Peptidase_S26"/>
    <property type="match status" value="1"/>
</dbReference>
<organism evidence="6 7">
    <name type="scientific">Desulforamulus aeronauticus DSM 10349</name>
    <dbReference type="NCBI Taxonomy" id="1121421"/>
    <lineage>
        <taxon>Bacteria</taxon>
        <taxon>Bacillati</taxon>
        <taxon>Bacillota</taxon>
        <taxon>Clostridia</taxon>
        <taxon>Eubacteriales</taxon>
        <taxon>Peptococcaceae</taxon>
        <taxon>Desulforamulus</taxon>
    </lineage>
</organism>
<gene>
    <name evidence="6" type="ORF">SAMN02745123_03341</name>
</gene>
<keyword evidence="4" id="KW-0472">Membrane</keyword>
<dbReference type="CDD" id="cd06530">
    <property type="entry name" value="S26_SPase_I"/>
    <property type="match status" value="1"/>
</dbReference>
<dbReference type="InterPro" id="IPR019533">
    <property type="entry name" value="Peptidase_S26"/>
</dbReference>
<dbReference type="EC" id="3.4.21.89" evidence="4"/>
<dbReference type="GO" id="GO:0009003">
    <property type="term" value="F:signal peptidase activity"/>
    <property type="evidence" value="ECO:0007669"/>
    <property type="project" value="UniProtKB-EC"/>
</dbReference>
<accession>A0A1M6VT47</accession>
<keyword evidence="4" id="KW-0812">Transmembrane</keyword>
<dbReference type="GO" id="GO:0005886">
    <property type="term" value="C:plasma membrane"/>
    <property type="evidence" value="ECO:0007669"/>
    <property type="project" value="UniProtKB-SubCell"/>
</dbReference>
<dbReference type="Proteomes" id="UP000183997">
    <property type="component" value="Unassembled WGS sequence"/>
</dbReference>
<evidence type="ECO:0000259" key="5">
    <source>
        <dbReference type="Pfam" id="PF10502"/>
    </source>
</evidence>
<proteinExistence type="inferred from homology"/>
<dbReference type="AlphaFoldDB" id="A0A1M6VT47"/>
<evidence type="ECO:0000256" key="4">
    <source>
        <dbReference type="RuleBase" id="RU362042"/>
    </source>
</evidence>
<dbReference type="Gene3D" id="2.10.109.10">
    <property type="entry name" value="Umud Fragment, subunit A"/>
    <property type="match status" value="1"/>
</dbReference>
<evidence type="ECO:0000313" key="6">
    <source>
        <dbReference type="EMBL" id="SHK84703.1"/>
    </source>
</evidence>
<feature type="transmembrane region" description="Helical" evidence="4">
    <location>
        <begin position="36"/>
        <end position="60"/>
    </location>
</feature>
<comment type="catalytic activity">
    <reaction evidence="4">
        <text>Cleavage of hydrophobic, N-terminal signal or leader sequences from secreted and periplasmic proteins.</text>
        <dbReference type="EC" id="3.4.21.89"/>
    </reaction>
</comment>
<dbReference type="InterPro" id="IPR000223">
    <property type="entry name" value="Pept_S26A_signal_pept_1"/>
</dbReference>
<keyword evidence="4" id="KW-0645">Protease</keyword>
<evidence type="ECO:0000256" key="3">
    <source>
        <dbReference type="PIRSR" id="PIRSR600223-1"/>
    </source>
</evidence>
<keyword evidence="7" id="KW-1185">Reference proteome</keyword>